<dbReference type="Pfam" id="PF12822">
    <property type="entry name" value="ECF_trnsprt"/>
    <property type="match status" value="1"/>
</dbReference>
<evidence type="ECO:0000256" key="1">
    <source>
        <dbReference type="SAM" id="Phobius"/>
    </source>
</evidence>
<accession>A0A0C7Q6L9</accession>
<dbReference type="AlphaFoldDB" id="A0A0C7Q6L9"/>
<evidence type="ECO:0000313" key="2">
    <source>
        <dbReference type="EMBL" id="CEQ03789.1"/>
    </source>
</evidence>
<feature type="transmembrane region" description="Helical" evidence="1">
    <location>
        <begin position="134"/>
        <end position="158"/>
    </location>
</feature>
<feature type="transmembrane region" description="Helical" evidence="1">
    <location>
        <begin position="72"/>
        <end position="94"/>
    </location>
</feature>
<reference evidence="2 3" key="1">
    <citation type="submission" date="2015-01" db="EMBL/GenBank/DDBJ databases">
        <authorList>
            <person name="Aslett A.Martin."/>
            <person name="De Silva Nishadi"/>
        </authorList>
    </citation>
    <scope>NUCLEOTIDE SEQUENCE [LARGE SCALE GENOMIC DNA]</scope>
    <source>
        <strain evidence="2 3">R28058</strain>
    </source>
</reference>
<dbReference type="OrthoDB" id="9815422at2"/>
<name>A0A0C7Q6L9_PARSO</name>
<evidence type="ECO:0000313" key="3">
    <source>
        <dbReference type="Proteomes" id="UP000049127"/>
    </source>
</evidence>
<keyword evidence="1" id="KW-1133">Transmembrane helix</keyword>
<keyword evidence="1" id="KW-0812">Transmembrane</keyword>
<gene>
    <name evidence="2" type="ORF">R28058_15221</name>
</gene>
<keyword evidence="1" id="KW-0472">Membrane</keyword>
<organism evidence="2 3">
    <name type="scientific">Paraclostridium sordellii</name>
    <name type="common">Clostridium sordellii</name>
    <dbReference type="NCBI Taxonomy" id="1505"/>
    <lineage>
        <taxon>Bacteria</taxon>
        <taxon>Bacillati</taxon>
        <taxon>Bacillota</taxon>
        <taxon>Clostridia</taxon>
        <taxon>Peptostreptococcales</taxon>
        <taxon>Peptostreptococcaceae</taxon>
        <taxon>Paraclostridium</taxon>
    </lineage>
</organism>
<dbReference type="GO" id="GO:0022857">
    <property type="term" value="F:transmembrane transporter activity"/>
    <property type="evidence" value="ECO:0007669"/>
    <property type="project" value="InterPro"/>
</dbReference>
<feature type="transmembrane region" description="Helical" evidence="1">
    <location>
        <begin position="6"/>
        <end position="26"/>
    </location>
</feature>
<dbReference type="InterPro" id="IPR024529">
    <property type="entry name" value="ECF_trnsprt_substrate-spec"/>
</dbReference>
<protein>
    <submittedName>
        <fullName evidence="2">Predicted membrane protein</fullName>
    </submittedName>
</protein>
<sequence>MKSKKIAFSSIFIAFGIILPMIFHTVNLSGNIFLPMHIPVLIGGFLLGPVCGMLIGIITPILSGFMTGMPPIIPVMPIMAFELCAYGFLTGYIFKKTKKIYITLICTMLGGRLFAVLGAYLVSITVAPKVNPLVFVFGNITMSIPGILIQLIFIPIFIKYLNNNLEIRRALA</sequence>
<dbReference type="Proteomes" id="UP000049127">
    <property type="component" value="Unassembled WGS sequence"/>
</dbReference>
<dbReference type="Gene3D" id="1.10.1760.20">
    <property type="match status" value="1"/>
</dbReference>
<dbReference type="EMBL" id="CEKZ01000003">
    <property type="protein sequence ID" value="CEQ03789.1"/>
    <property type="molecule type" value="Genomic_DNA"/>
</dbReference>
<feature type="transmembrane region" description="Helical" evidence="1">
    <location>
        <begin position="38"/>
        <end position="66"/>
    </location>
</feature>
<feature type="transmembrane region" description="Helical" evidence="1">
    <location>
        <begin position="101"/>
        <end position="122"/>
    </location>
</feature>
<proteinExistence type="predicted"/>
<dbReference type="RefSeq" id="WP_055333397.1">
    <property type="nucleotide sequence ID" value="NZ_CDNF01000003.1"/>
</dbReference>